<dbReference type="PANTHER" id="PTHR24171">
    <property type="entry name" value="ANKYRIN REPEAT DOMAIN-CONTAINING PROTEIN 39-RELATED"/>
    <property type="match status" value="1"/>
</dbReference>
<dbReference type="InterPro" id="IPR002110">
    <property type="entry name" value="Ankyrin_rpt"/>
</dbReference>
<dbReference type="Pfam" id="PF12796">
    <property type="entry name" value="Ank_2"/>
    <property type="match status" value="1"/>
</dbReference>
<evidence type="ECO:0000256" key="2">
    <source>
        <dbReference type="ARBA" id="ARBA00023043"/>
    </source>
</evidence>
<evidence type="ECO:0000256" key="4">
    <source>
        <dbReference type="SAM" id="MobiDB-lite"/>
    </source>
</evidence>
<sequence>MNVVHHECDSSKYKMSAGGRQDLVKPITVKKNKISPTPIHFHQQPKSVIIPSSSWQGGSRESAFQPYRPSSTPVFTNLQRGNTEKDNIEPQDVAESGWHTASGMGDLTATQITSAGSERNIEVKDENGMTALIWASTYGQLPTIERLVNAGANVNNVCPKGYTALLLASYNGHFEVVRYLLAFGANVNYSDESGNTALMYAAHSDHPHVANELLLKGANILSENRQKDTCYSIAVKRKSKSGQKFQNVLDMYLITLMSS</sequence>
<keyword evidence="1" id="KW-0677">Repeat</keyword>
<dbReference type="KEGG" id="btab:109040334"/>
<evidence type="ECO:0008006" key="7">
    <source>
        <dbReference type="Google" id="ProtNLM"/>
    </source>
</evidence>
<keyword evidence="2 3" id="KW-0040">ANK repeat</keyword>
<dbReference type="Gene3D" id="1.25.40.20">
    <property type="entry name" value="Ankyrin repeat-containing domain"/>
    <property type="match status" value="2"/>
</dbReference>
<feature type="region of interest" description="Disordered" evidence="4">
    <location>
        <begin position="53"/>
        <end position="75"/>
    </location>
</feature>
<dbReference type="OrthoDB" id="10254927at2759"/>
<reference evidence="5" key="1">
    <citation type="submission" date="2021-12" db="EMBL/GenBank/DDBJ databases">
        <authorList>
            <person name="King R."/>
        </authorList>
    </citation>
    <scope>NUCLEOTIDE SEQUENCE</scope>
</reference>
<protein>
    <recommendedName>
        <fullName evidence="7">Ankyrin repeat family A protein 2</fullName>
    </recommendedName>
</protein>
<dbReference type="EMBL" id="OU963863">
    <property type="protein sequence ID" value="CAH0385854.1"/>
    <property type="molecule type" value="Genomic_DNA"/>
</dbReference>
<organism evidence="5 6">
    <name type="scientific">Bemisia tabaci</name>
    <name type="common">Sweetpotato whitefly</name>
    <name type="synonym">Aleurodes tabaci</name>
    <dbReference type="NCBI Taxonomy" id="7038"/>
    <lineage>
        <taxon>Eukaryota</taxon>
        <taxon>Metazoa</taxon>
        <taxon>Ecdysozoa</taxon>
        <taxon>Arthropoda</taxon>
        <taxon>Hexapoda</taxon>
        <taxon>Insecta</taxon>
        <taxon>Pterygota</taxon>
        <taxon>Neoptera</taxon>
        <taxon>Paraneoptera</taxon>
        <taxon>Hemiptera</taxon>
        <taxon>Sternorrhyncha</taxon>
        <taxon>Aleyrodoidea</taxon>
        <taxon>Aleyrodidae</taxon>
        <taxon>Aleyrodinae</taxon>
        <taxon>Bemisia</taxon>
    </lineage>
</organism>
<gene>
    <name evidence="5" type="ORF">BEMITA_LOCUS5036</name>
</gene>
<name>A0A9P0F2U2_BEMTA</name>
<dbReference type="InterPro" id="IPR036770">
    <property type="entry name" value="Ankyrin_rpt-contain_sf"/>
</dbReference>
<evidence type="ECO:0000313" key="5">
    <source>
        <dbReference type="EMBL" id="CAH0385854.1"/>
    </source>
</evidence>
<dbReference type="AlphaFoldDB" id="A0A9P0F2U2"/>
<dbReference type="PROSITE" id="PS50088">
    <property type="entry name" value="ANK_REPEAT"/>
    <property type="match status" value="3"/>
</dbReference>
<evidence type="ECO:0000256" key="1">
    <source>
        <dbReference type="ARBA" id="ARBA00022737"/>
    </source>
</evidence>
<dbReference type="SMART" id="SM00248">
    <property type="entry name" value="ANK"/>
    <property type="match status" value="3"/>
</dbReference>
<feature type="repeat" description="ANK" evidence="3">
    <location>
        <begin position="193"/>
        <end position="225"/>
    </location>
</feature>
<feature type="repeat" description="ANK" evidence="3">
    <location>
        <begin position="127"/>
        <end position="155"/>
    </location>
</feature>
<dbReference type="PANTHER" id="PTHR24171:SF9">
    <property type="entry name" value="ANKYRIN REPEAT DOMAIN-CONTAINING PROTEIN 39"/>
    <property type="match status" value="1"/>
</dbReference>
<proteinExistence type="predicted"/>
<accession>A0A9P0F2U2</accession>
<dbReference type="Proteomes" id="UP001152759">
    <property type="component" value="Chromosome 2"/>
</dbReference>
<evidence type="ECO:0000313" key="6">
    <source>
        <dbReference type="Proteomes" id="UP001152759"/>
    </source>
</evidence>
<evidence type="ECO:0000256" key="3">
    <source>
        <dbReference type="PROSITE-ProRule" id="PRU00023"/>
    </source>
</evidence>
<feature type="repeat" description="ANK" evidence="3">
    <location>
        <begin position="160"/>
        <end position="192"/>
    </location>
</feature>
<dbReference type="SUPFAM" id="SSF48403">
    <property type="entry name" value="Ankyrin repeat"/>
    <property type="match status" value="1"/>
</dbReference>
<dbReference type="PROSITE" id="PS50297">
    <property type="entry name" value="ANK_REP_REGION"/>
    <property type="match status" value="3"/>
</dbReference>
<keyword evidence="6" id="KW-1185">Reference proteome</keyword>